<dbReference type="InterPro" id="IPR012337">
    <property type="entry name" value="RNaseH-like_sf"/>
</dbReference>
<dbReference type="InterPro" id="IPR036397">
    <property type="entry name" value="RNaseH_sf"/>
</dbReference>
<proteinExistence type="predicted"/>
<accession>A0A923TAD3</accession>
<keyword evidence="3" id="KW-1185">Reference proteome</keyword>
<dbReference type="EMBL" id="JACSIT010000152">
    <property type="protein sequence ID" value="MBC6996399.1"/>
    <property type="molecule type" value="Genomic_DNA"/>
</dbReference>
<evidence type="ECO:0000313" key="3">
    <source>
        <dbReference type="Proteomes" id="UP000650081"/>
    </source>
</evidence>
<comment type="caution">
    <text evidence="2">The sequence shown here is derived from an EMBL/GenBank/DDBJ whole genome shotgun (WGS) entry which is preliminary data.</text>
</comment>
<sequence length="250" mass="29116">MIDQIDVTKVLFLDIETVSGQPTFADLDETFQDLWGYKAPSVLKRYGEELSPEELAQSYQDRAAIYAEFGKIICISVGAVIRDTDKRLKIRLKSFANRDEKTLLQDFNAMLDQYYGDVFTQYICGHNIKEFDVPYLCRRIIVNQLKLPRMLDITGKKPWETKQLLDTMELWKFGDYKSYTSLKLLAGVFGFPTPKDDIDGSQVGNVFWKEDDLDRIARYCEKDVLATAQLFFRYQRKPLLEEDQVIVVER</sequence>
<dbReference type="Gene3D" id="3.30.420.10">
    <property type="entry name" value="Ribonuclease H-like superfamily/Ribonuclease H"/>
    <property type="match status" value="1"/>
</dbReference>
<dbReference type="AlphaFoldDB" id="A0A923TAD3"/>
<dbReference type="InterPro" id="IPR019288">
    <property type="entry name" value="3'-5'_exonuclease_PolB-like"/>
</dbReference>
<dbReference type="SUPFAM" id="SSF53098">
    <property type="entry name" value="Ribonuclease H-like"/>
    <property type="match status" value="1"/>
</dbReference>
<name>A0A923TAD3_9BACT</name>
<dbReference type="Proteomes" id="UP000650081">
    <property type="component" value="Unassembled WGS sequence"/>
</dbReference>
<dbReference type="Pfam" id="PF10108">
    <property type="entry name" value="DNA_pol_B_exo2"/>
    <property type="match status" value="1"/>
</dbReference>
<feature type="domain" description="Predicted 3'-5' exonuclease PolB-like" evidence="1">
    <location>
        <begin position="70"/>
        <end position="236"/>
    </location>
</feature>
<evidence type="ECO:0000313" key="2">
    <source>
        <dbReference type="EMBL" id="MBC6996399.1"/>
    </source>
</evidence>
<dbReference type="GO" id="GO:0003676">
    <property type="term" value="F:nucleic acid binding"/>
    <property type="evidence" value="ECO:0007669"/>
    <property type="project" value="InterPro"/>
</dbReference>
<gene>
    <name evidence="2" type="ORF">H9S92_19665</name>
</gene>
<reference evidence="2" key="1">
    <citation type="submission" date="2020-08" db="EMBL/GenBank/DDBJ databases">
        <title>Lewinella bacteria from marine environments.</title>
        <authorList>
            <person name="Zhong Y."/>
        </authorList>
    </citation>
    <scope>NUCLEOTIDE SEQUENCE</scope>
    <source>
        <strain evidence="2">KCTC 42187</strain>
    </source>
</reference>
<evidence type="ECO:0000259" key="1">
    <source>
        <dbReference type="Pfam" id="PF10108"/>
    </source>
</evidence>
<organism evidence="2 3">
    <name type="scientific">Neolewinella lacunae</name>
    <dbReference type="NCBI Taxonomy" id="1517758"/>
    <lineage>
        <taxon>Bacteria</taxon>
        <taxon>Pseudomonadati</taxon>
        <taxon>Bacteroidota</taxon>
        <taxon>Saprospiria</taxon>
        <taxon>Saprospirales</taxon>
        <taxon>Lewinellaceae</taxon>
        <taxon>Neolewinella</taxon>
    </lineage>
</organism>
<dbReference type="RefSeq" id="WP_187468406.1">
    <property type="nucleotide sequence ID" value="NZ_JACSIT010000152.1"/>
</dbReference>
<protein>
    <submittedName>
        <fullName evidence="2">Ribonuclease H-like domain-containing protein</fullName>
    </submittedName>
</protein>